<sequence length="1295" mass="149308">MPTKIYTNWNPSYEEEYIKLPMHNQELLIVEPTDVYIQKHCPLETKRATTKISSNTIISHAFQSPQSFYVESEFRNEKLAKPSLIRPLKSSIEKIQHEFDDNNDPSTSNTNRSVHLPIDKHRSLSEIIRKRNSKYKVEDYKRSFQKFHTFDEQESEYQRPLTSSKSEHALSSHQISISNGSPKEIKRLTKTKSVDLPCEYNKETEISMEKSEPNTSSNDFEQNISNENSKLKEKMNVAAARNLFETFSKDVQSGHRLTRSKSFKQENSSFLYNEIKSPPLTKPYSSERHRSKTENIVLIPTEIDEISVEHSGDSFGDDTSKLTFKEKMILFNKSKNSGLALSSSLKANRNRLTQPITAEEVHAAEDLSAEPSPSPTPNSKQLSTTITTSPIVNENALLHDNSLSLSLNSSSEDSFLPIILTLETNILQENRFDDEHVKHLSMHNTDDTTMLSTEEAENMIPVSKRLEQLKTHGENEWKKRIKSPNDANEFTVEGKLRQAGKVSTLTEEEKPIPTTARRGPTLKYNAKKTNNDQKQRAKTVDVVRLKTESIVKNKDTIDISPSNNKSNEITSKKSTNNNNVISILKSDRVSVLKPDDHLDDFFADTKKNLPNESTVQLNTDDLNHIAENTVRLQSQPTRVRPPRRQQQGNKNPLRQIQATIPTADEYTEVHTNLSEQEVRRLKRAQIAENAGLAQEALAALAATENFAEINLRKIDRSALATFGFEPYKDLMLILIKGRRHCSLRLVSPSYESMNEGDCYLLITPSKVFAWLGRYANALEKAKTMDIIDFLKQHRDFGLRSEVKYFVLDHANDDTENDIHAEFADILRTHHNEFKTIDHSIDDDFYEANIMELNRVYRLDNDMLLPLDDFCFRSLSIKILDSNDVFVFDFGSELYVWNGKHADKNKRNMGLQLAQQIWNDSYDFSECLINPFDPLDEKNDVTTQKGTKRPAWCIFGKQNQNVETLLFKGKFYDWPGDLKELKPINDAANSVNRIPSARRPPSIVEMLKPADVNKMLIKQDIPVNMILEQASLGRGKHWYDPIELRGHDIQTISLNVWHVSENERYEVSKSSYGQFHSDDVYIIRWRYKLVASGFHSITTGKASVRKTDTGRDRVAYLIWQGVNASPNEKGISALMTVFLDEEKGPHIHVIQEREEATFIQLFDGTFTIHMGKRNQSKERKSHWRLYVFLGEIEVENHWWELPIDSTNLRSRTSFLFIDNVKNIMLLWHGCGTTDEQRFLANKSAMKLREKRPEEFHFNCEREDIEFCEIQEGDEIDLFWTAMNERTQQRKYYSLLN</sequence>
<dbReference type="InterPro" id="IPR007122">
    <property type="entry name" value="Villin/Gelsolin"/>
</dbReference>
<dbReference type="SUPFAM" id="SSF55753">
    <property type="entry name" value="Actin depolymerizing proteins"/>
    <property type="match status" value="4"/>
</dbReference>
<gene>
    <name evidence="3" type="ORF">UJA718_LOCUS23433</name>
</gene>
<protein>
    <recommendedName>
        <fullName evidence="2">Gelsolin-like domain-containing protein</fullName>
    </recommendedName>
</protein>
<reference evidence="3" key="1">
    <citation type="submission" date="2021-02" db="EMBL/GenBank/DDBJ databases">
        <authorList>
            <person name="Nowell W R."/>
        </authorList>
    </citation>
    <scope>NUCLEOTIDE SEQUENCE</scope>
</reference>
<evidence type="ECO:0000256" key="1">
    <source>
        <dbReference type="SAM" id="MobiDB-lite"/>
    </source>
</evidence>
<dbReference type="EMBL" id="CAJOBP010005090">
    <property type="protein sequence ID" value="CAF4459964.1"/>
    <property type="molecule type" value="Genomic_DNA"/>
</dbReference>
<accession>A0A820T3W9</accession>
<evidence type="ECO:0000259" key="2">
    <source>
        <dbReference type="Pfam" id="PF00626"/>
    </source>
</evidence>
<dbReference type="GO" id="GO:0051015">
    <property type="term" value="F:actin filament binding"/>
    <property type="evidence" value="ECO:0007669"/>
    <property type="project" value="InterPro"/>
</dbReference>
<dbReference type="GO" id="GO:0051016">
    <property type="term" value="P:barbed-end actin filament capping"/>
    <property type="evidence" value="ECO:0007669"/>
    <property type="project" value="TreeGrafter"/>
</dbReference>
<feature type="region of interest" description="Disordered" evidence="1">
    <location>
        <begin position="364"/>
        <end position="384"/>
    </location>
</feature>
<dbReference type="InterPro" id="IPR007123">
    <property type="entry name" value="Gelsolin-like_dom"/>
</dbReference>
<dbReference type="GO" id="GO:0015629">
    <property type="term" value="C:actin cytoskeleton"/>
    <property type="evidence" value="ECO:0007669"/>
    <property type="project" value="TreeGrafter"/>
</dbReference>
<feature type="region of interest" description="Disordered" evidence="1">
    <location>
        <begin position="151"/>
        <end position="179"/>
    </location>
</feature>
<organism evidence="3 4">
    <name type="scientific">Rotaria socialis</name>
    <dbReference type="NCBI Taxonomy" id="392032"/>
    <lineage>
        <taxon>Eukaryota</taxon>
        <taxon>Metazoa</taxon>
        <taxon>Spiralia</taxon>
        <taxon>Gnathifera</taxon>
        <taxon>Rotifera</taxon>
        <taxon>Eurotatoria</taxon>
        <taxon>Bdelloidea</taxon>
        <taxon>Philodinida</taxon>
        <taxon>Philodinidae</taxon>
        <taxon>Rotaria</taxon>
    </lineage>
</organism>
<feature type="region of interest" description="Disordered" evidence="1">
    <location>
        <begin position="632"/>
        <end position="653"/>
    </location>
</feature>
<evidence type="ECO:0000313" key="3">
    <source>
        <dbReference type="EMBL" id="CAF4459964.1"/>
    </source>
</evidence>
<feature type="domain" description="Gelsolin-like" evidence="2">
    <location>
        <begin position="746"/>
        <end position="785"/>
    </location>
</feature>
<dbReference type="PANTHER" id="PTHR11977">
    <property type="entry name" value="VILLIN"/>
    <property type="match status" value="1"/>
</dbReference>
<dbReference type="GO" id="GO:0005737">
    <property type="term" value="C:cytoplasm"/>
    <property type="evidence" value="ECO:0007669"/>
    <property type="project" value="TreeGrafter"/>
</dbReference>
<keyword evidence="4" id="KW-1185">Reference proteome</keyword>
<dbReference type="PANTHER" id="PTHR11977:SF45">
    <property type="entry name" value="SUPERVILLIN"/>
    <property type="match status" value="1"/>
</dbReference>
<proteinExistence type="predicted"/>
<feature type="domain" description="Gelsolin-like" evidence="2">
    <location>
        <begin position="874"/>
        <end position="917"/>
    </location>
</feature>
<feature type="non-terminal residue" evidence="3">
    <location>
        <position position="1"/>
    </location>
</feature>
<dbReference type="GO" id="GO:0051014">
    <property type="term" value="P:actin filament severing"/>
    <property type="evidence" value="ECO:0007669"/>
    <property type="project" value="TreeGrafter"/>
</dbReference>
<dbReference type="Proteomes" id="UP000663873">
    <property type="component" value="Unassembled WGS sequence"/>
</dbReference>
<dbReference type="Gene3D" id="3.40.20.10">
    <property type="entry name" value="Severin"/>
    <property type="match status" value="4"/>
</dbReference>
<dbReference type="InterPro" id="IPR029006">
    <property type="entry name" value="ADF-H/Gelsolin-like_dom_sf"/>
</dbReference>
<comment type="caution">
    <text evidence="3">The sequence shown here is derived from an EMBL/GenBank/DDBJ whole genome shotgun (WGS) entry which is preliminary data.</text>
</comment>
<dbReference type="SMART" id="SM00262">
    <property type="entry name" value="GEL"/>
    <property type="match status" value="3"/>
</dbReference>
<dbReference type="Pfam" id="PF00626">
    <property type="entry name" value="Gelsolin"/>
    <property type="match status" value="2"/>
</dbReference>
<dbReference type="GO" id="GO:0005546">
    <property type="term" value="F:phosphatidylinositol-4,5-bisphosphate binding"/>
    <property type="evidence" value="ECO:0007669"/>
    <property type="project" value="TreeGrafter"/>
</dbReference>
<evidence type="ECO:0000313" key="4">
    <source>
        <dbReference type="Proteomes" id="UP000663873"/>
    </source>
</evidence>
<feature type="region of interest" description="Disordered" evidence="1">
    <location>
        <begin position="98"/>
        <end position="117"/>
    </location>
</feature>
<dbReference type="GO" id="GO:0008154">
    <property type="term" value="P:actin polymerization or depolymerization"/>
    <property type="evidence" value="ECO:0007669"/>
    <property type="project" value="TreeGrafter"/>
</dbReference>
<name>A0A820T3W9_9BILA</name>